<feature type="transmembrane region" description="Helical" evidence="1">
    <location>
        <begin position="7"/>
        <end position="31"/>
    </location>
</feature>
<reference evidence="3" key="2">
    <citation type="submission" date="2020-09" db="EMBL/GenBank/DDBJ databases">
        <authorList>
            <person name="Sun Q."/>
            <person name="Zhou Y."/>
        </authorList>
    </citation>
    <scope>NUCLEOTIDE SEQUENCE</scope>
    <source>
        <strain evidence="3">CGMCC 1.15179</strain>
    </source>
</reference>
<dbReference type="SUPFAM" id="SSF52266">
    <property type="entry name" value="SGNH hydrolase"/>
    <property type="match status" value="1"/>
</dbReference>
<evidence type="ECO:0000313" key="3">
    <source>
        <dbReference type="EMBL" id="GGE18830.1"/>
    </source>
</evidence>
<dbReference type="Gene3D" id="3.40.50.1110">
    <property type="entry name" value="SGNH hydrolase"/>
    <property type="match status" value="1"/>
</dbReference>
<protein>
    <submittedName>
        <fullName evidence="3">Lipase/acylhydrolase</fullName>
    </submittedName>
</protein>
<dbReference type="RefSeq" id="WP_188647828.1">
    <property type="nucleotide sequence ID" value="NZ_BMHQ01000006.1"/>
</dbReference>
<dbReference type="InterPro" id="IPR013830">
    <property type="entry name" value="SGNH_hydro"/>
</dbReference>
<dbReference type="Pfam" id="PF13472">
    <property type="entry name" value="Lipase_GDSL_2"/>
    <property type="match status" value="1"/>
</dbReference>
<dbReference type="InterPro" id="IPR051532">
    <property type="entry name" value="Ester_Hydrolysis_Enzymes"/>
</dbReference>
<evidence type="ECO:0000313" key="4">
    <source>
        <dbReference type="Proteomes" id="UP000625210"/>
    </source>
</evidence>
<dbReference type="PANTHER" id="PTHR30383">
    <property type="entry name" value="THIOESTERASE 1/PROTEASE 1/LYSOPHOSPHOLIPASE L1"/>
    <property type="match status" value="1"/>
</dbReference>
<dbReference type="GO" id="GO:0004622">
    <property type="term" value="F:phosphatidylcholine lysophospholipase activity"/>
    <property type="evidence" value="ECO:0007669"/>
    <property type="project" value="TreeGrafter"/>
</dbReference>
<dbReference type="AlphaFoldDB" id="A0A8J2VDU6"/>
<dbReference type="InterPro" id="IPR036514">
    <property type="entry name" value="SGNH_hydro_sf"/>
</dbReference>
<gene>
    <name evidence="3" type="ORF">GCM10011571_20950</name>
</gene>
<feature type="domain" description="SGNH hydrolase-type esterase" evidence="2">
    <location>
        <begin position="63"/>
        <end position="249"/>
    </location>
</feature>
<keyword evidence="1" id="KW-1133">Transmembrane helix</keyword>
<keyword evidence="4" id="KW-1185">Reference proteome</keyword>
<sequence length="267" mass="30575">MRIKGRPLWTIVSLTAVTSALIWMFGFGWAVSEITSSHRNSLQPSKTSQEQKVSEQKNLFLTMGDSLTRGTGDTTGLGYAGRVRQRLQKPSSKLRFINLGVNGQTSHDLRRQLQKPRVQEFIHQAGWVVITIGGNDLFRESGRLESMDVAKIRAAQQQYEKNLDAIFEMIREQNPDIPIFIFGLYNPFGDLKDSRITFRFVREWNDSLQEAAARHDRVVVIPTYDLFQLQPGKYLFNDHFHPNGDGYQLMAERLLQVMGNVDKDVSR</sequence>
<evidence type="ECO:0000259" key="2">
    <source>
        <dbReference type="Pfam" id="PF13472"/>
    </source>
</evidence>
<dbReference type="EMBL" id="BMHQ01000006">
    <property type="protein sequence ID" value="GGE18830.1"/>
    <property type="molecule type" value="Genomic_DNA"/>
</dbReference>
<keyword evidence="1" id="KW-0812">Transmembrane</keyword>
<organism evidence="3 4">
    <name type="scientific">Marinithermofilum abyssi</name>
    <dbReference type="NCBI Taxonomy" id="1571185"/>
    <lineage>
        <taxon>Bacteria</taxon>
        <taxon>Bacillati</taxon>
        <taxon>Bacillota</taxon>
        <taxon>Bacilli</taxon>
        <taxon>Bacillales</taxon>
        <taxon>Thermoactinomycetaceae</taxon>
        <taxon>Marinithermofilum</taxon>
    </lineage>
</organism>
<accession>A0A8J2VDU6</accession>
<name>A0A8J2VDU6_9BACL</name>
<dbReference type="PANTHER" id="PTHR30383:SF27">
    <property type="entry name" value="SPORE GERMINATION LIPASE LIPC"/>
    <property type="match status" value="1"/>
</dbReference>
<proteinExistence type="predicted"/>
<dbReference type="Proteomes" id="UP000625210">
    <property type="component" value="Unassembled WGS sequence"/>
</dbReference>
<evidence type="ECO:0000256" key="1">
    <source>
        <dbReference type="SAM" id="Phobius"/>
    </source>
</evidence>
<keyword evidence="1" id="KW-0472">Membrane</keyword>
<reference evidence="3" key="1">
    <citation type="journal article" date="2014" name="Int. J. Syst. Evol. Microbiol.">
        <title>Complete genome sequence of Corynebacterium casei LMG S-19264T (=DSM 44701T), isolated from a smear-ripened cheese.</title>
        <authorList>
            <consortium name="US DOE Joint Genome Institute (JGI-PGF)"/>
            <person name="Walter F."/>
            <person name="Albersmeier A."/>
            <person name="Kalinowski J."/>
            <person name="Ruckert C."/>
        </authorList>
    </citation>
    <scope>NUCLEOTIDE SEQUENCE</scope>
    <source>
        <strain evidence="3">CGMCC 1.15179</strain>
    </source>
</reference>
<comment type="caution">
    <text evidence="3">The sequence shown here is derived from an EMBL/GenBank/DDBJ whole genome shotgun (WGS) entry which is preliminary data.</text>
</comment>